<dbReference type="Proteomes" id="UP000053523">
    <property type="component" value="Unassembled WGS sequence"/>
</dbReference>
<dbReference type="RefSeq" id="WP_016931022.1">
    <property type="nucleotide sequence ID" value="NZ_CAJCFW010000017.1"/>
</dbReference>
<evidence type="ECO:0000256" key="3">
    <source>
        <dbReference type="ARBA" id="ARBA00022475"/>
    </source>
</evidence>
<dbReference type="AlphaFoldDB" id="A0A2K0A706"/>
<name>A0A2K0A706_STAHA</name>
<evidence type="ECO:0000256" key="5">
    <source>
        <dbReference type="ARBA" id="ARBA00022989"/>
    </source>
</evidence>
<evidence type="ECO:0000256" key="2">
    <source>
        <dbReference type="ARBA" id="ARBA00006544"/>
    </source>
</evidence>
<proteinExistence type="inferred from homology"/>
<gene>
    <name evidence="8" type="ORF">AL503_008370</name>
</gene>
<dbReference type="Pfam" id="PF06081">
    <property type="entry name" value="ArAE_1"/>
    <property type="match status" value="1"/>
</dbReference>
<dbReference type="PANTHER" id="PTHR30509:SF9">
    <property type="entry name" value="MULTIDRUG RESISTANCE PROTEIN MDTO"/>
    <property type="match status" value="1"/>
</dbReference>
<accession>A0A2K0A706</accession>
<dbReference type="InterPro" id="IPR010343">
    <property type="entry name" value="ArAE_1"/>
</dbReference>
<keyword evidence="5 7" id="KW-1133">Transmembrane helix</keyword>
<dbReference type="EMBL" id="LORN02000015">
    <property type="protein sequence ID" value="PNN20800.1"/>
    <property type="molecule type" value="Genomic_DNA"/>
</dbReference>
<evidence type="ECO:0000256" key="6">
    <source>
        <dbReference type="ARBA" id="ARBA00023136"/>
    </source>
</evidence>
<reference evidence="8 9" key="1">
    <citation type="submission" date="2017-12" db="EMBL/GenBank/DDBJ databases">
        <title>FDA dAtabase for Regulatory Grade micrObial Sequences (FDA-ARGOS): Supporting development and validation of Infectious Disease Dx tests.</title>
        <authorList>
            <person name="Hoffmann M."/>
            <person name="Allard M."/>
            <person name="Evans P."/>
            <person name="Brown E."/>
            <person name="Tallon L."/>
            <person name="Sadzewicz L."/>
            <person name="Sengamalay N."/>
            <person name="Ott S."/>
            <person name="Godinez A."/>
            <person name="Nagaraj S."/>
            <person name="Vavikolanu K."/>
            <person name="Aluvathingal J."/>
            <person name="Nadendla S."/>
            <person name="Sichtig H."/>
        </authorList>
    </citation>
    <scope>NUCLEOTIDE SEQUENCE [LARGE SCALE GENOMIC DNA]</scope>
    <source>
        <strain evidence="8 9">FDAARGOS_148</strain>
    </source>
</reference>
<evidence type="ECO:0000256" key="7">
    <source>
        <dbReference type="SAM" id="Phobius"/>
    </source>
</evidence>
<keyword evidence="3" id="KW-1003">Cell membrane</keyword>
<evidence type="ECO:0000313" key="8">
    <source>
        <dbReference type="EMBL" id="PNN20800.1"/>
    </source>
</evidence>
<dbReference type="GO" id="GO:0005886">
    <property type="term" value="C:plasma membrane"/>
    <property type="evidence" value="ECO:0007669"/>
    <property type="project" value="UniProtKB-SubCell"/>
</dbReference>
<dbReference type="PANTHER" id="PTHR30509">
    <property type="entry name" value="P-HYDROXYBENZOIC ACID EFFLUX PUMP SUBUNIT-RELATED"/>
    <property type="match status" value="1"/>
</dbReference>
<protein>
    <submittedName>
        <fullName evidence="8">Aromatic acid exporter family protein</fullName>
    </submittedName>
</protein>
<feature type="transmembrane region" description="Helical" evidence="7">
    <location>
        <begin position="57"/>
        <end position="77"/>
    </location>
</feature>
<feature type="transmembrane region" description="Helical" evidence="7">
    <location>
        <begin position="89"/>
        <end position="115"/>
    </location>
</feature>
<comment type="subcellular location">
    <subcellularLocation>
        <location evidence="1">Cell membrane</location>
        <topology evidence="1">Multi-pass membrane protein</topology>
    </subcellularLocation>
</comment>
<comment type="caution">
    <text evidence="8">The sequence shown here is derived from an EMBL/GenBank/DDBJ whole genome shotgun (WGS) entry which is preliminary data.</text>
</comment>
<feature type="transmembrane region" description="Helical" evidence="7">
    <location>
        <begin position="21"/>
        <end position="45"/>
    </location>
</feature>
<feature type="transmembrane region" description="Helical" evidence="7">
    <location>
        <begin position="127"/>
        <end position="148"/>
    </location>
</feature>
<keyword evidence="4 7" id="KW-0812">Transmembrane</keyword>
<comment type="similarity">
    <text evidence="2">Belongs to the UPF0421 family.</text>
</comment>
<evidence type="ECO:0000256" key="1">
    <source>
        <dbReference type="ARBA" id="ARBA00004651"/>
    </source>
</evidence>
<organism evidence="8 9">
    <name type="scientific">Staphylococcus haemolyticus</name>
    <dbReference type="NCBI Taxonomy" id="1283"/>
    <lineage>
        <taxon>Bacteria</taxon>
        <taxon>Bacillati</taxon>
        <taxon>Bacillota</taxon>
        <taxon>Bacilli</taxon>
        <taxon>Bacillales</taxon>
        <taxon>Staphylococcaceae</taxon>
        <taxon>Staphylococcus</taxon>
    </lineage>
</organism>
<keyword evidence="6 7" id="KW-0472">Membrane</keyword>
<evidence type="ECO:0000256" key="4">
    <source>
        <dbReference type="ARBA" id="ARBA00022692"/>
    </source>
</evidence>
<sequence>MDKWYKKIIGARTIKTGLATFLTSLFCLMLDLTPIFAILTAIVTIEPTAKASLKKGYRRLPATVIGALFAVLFTFIFGDQSALTYTFSALFTILVCTKLNLQVGTTVAVLTSVAMIPGIHDAYLFNFFSRLLTALIGLVTAGLVNFIVLPPKYYQQIEDNLTQSEYKMYELFSSRCNELLLGKFDSDHSNDLLNKLMGVINKTETLTGYQKDELRYHKNKEDEWKRLKNISNRSYIDRLLATHLSNIIYLPKHIHLVFTPEEKIAIIKISNSVNNIIKSNHFEPHRSSASTLKSSVKRLEKFDQNQIKSHVIYEILLIYKLLDSRYNDK</sequence>
<evidence type="ECO:0000313" key="9">
    <source>
        <dbReference type="Proteomes" id="UP000053523"/>
    </source>
</evidence>